<reference evidence="8 9" key="1">
    <citation type="submission" date="2018-03" db="EMBL/GenBank/DDBJ databases">
        <title>Cross-interface Injection: A General Nanoliter Liquid Handling Method Applied to Single Cells Genome Amplification Automated Nanoliter Liquid Handling Applied to Single Cell Multiple Displacement Amplification.</title>
        <authorList>
            <person name="Yun J."/>
            <person name="Xu P."/>
            <person name="Xu J."/>
            <person name="Dai X."/>
            <person name="Wang Y."/>
            <person name="Zheng X."/>
            <person name="Cao C."/>
            <person name="Yi Q."/>
            <person name="Zhu Y."/>
            <person name="Wang L."/>
            <person name="Dong Z."/>
            <person name="Huang Y."/>
            <person name="Huang L."/>
            <person name="Du W."/>
        </authorList>
    </citation>
    <scope>NUCLEOTIDE SEQUENCE [LARGE SCALE GENOMIC DNA]</scope>
    <source>
        <strain evidence="8 9">Z-D1-2</strain>
    </source>
</reference>
<proteinExistence type="inferred from homology"/>
<comment type="similarity">
    <text evidence="3">Belongs to the class-II pyridoxal-phosphate-dependent aminotransferase family. BioF subfamily.</text>
</comment>
<organism evidence="8 9">
    <name type="scientific">Marivirga lumbricoides</name>
    <dbReference type="NCBI Taxonomy" id="1046115"/>
    <lineage>
        <taxon>Bacteria</taxon>
        <taxon>Pseudomonadati</taxon>
        <taxon>Bacteroidota</taxon>
        <taxon>Cytophagia</taxon>
        <taxon>Cytophagales</taxon>
        <taxon>Marivirgaceae</taxon>
        <taxon>Marivirga</taxon>
    </lineage>
</organism>
<protein>
    <submittedName>
        <fullName evidence="8">8-amino-7-oxononanoate synthase</fullName>
    </submittedName>
</protein>
<evidence type="ECO:0000256" key="5">
    <source>
        <dbReference type="ARBA" id="ARBA00022898"/>
    </source>
</evidence>
<keyword evidence="5 6" id="KW-0663">Pyridoxal phosphate</keyword>
<comment type="caution">
    <text evidence="8">The sequence shown here is derived from an EMBL/GenBank/DDBJ whole genome shotgun (WGS) entry which is preliminary data.</text>
</comment>
<dbReference type="InterPro" id="IPR015422">
    <property type="entry name" value="PyrdxlP-dep_Trfase_small"/>
</dbReference>
<dbReference type="SUPFAM" id="SSF53383">
    <property type="entry name" value="PLP-dependent transferases"/>
    <property type="match status" value="1"/>
</dbReference>
<dbReference type="PANTHER" id="PTHR13693">
    <property type="entry name" value="CLASS II AMINOTRANSFERASE/8-AMINO-7-OXONONANOATE SYNTHASE"/>
    <property type="match status" value="1"/>
</dbReference>
<evidence type="ECO:0000313" key="9">
    <source>
        <dbReference type="Proteomes" id="UP000240608"/>
    </source>
</evidence>
<dbReference type="Gene3D" id="3.40.640.10">
    <property type="entry name" value="Type I PLP-dependent aspartate aminotransferase-like (Major domain)"/>
    <property type="match status" value="1"/>
</dbReference>
<name>A0A2T4DU92_9BACT</name>
<comment type="cofactor">
    <cofactor evidence="1 6">
        <name>pyridoxal 5'-phosphate</name>
        <dbReference type="ChEBI" id="CHEBI:597326"/>
    </cofactor>
</comment>
<dbReference type="EMBL" id="PYVU01000015">
    <property type="protein sequence ID" value="PTB97377.1"/>
    <property type="molecule type" value="Genomic_DNA"/>
</dbReference>
<dbReference type="InterPro" id="IPR015424">
    <property type="entry name" value="PyrdxlP-dep_Trfase"/>
</dbReference>
<evidence type="ECO:0000313" key="8">
    <source>
        <dbReference type="EMBL" id="PTB97377.1"/>
    </source>
</evidence>
<dbReference type="AlphaFoldDB" id="A0A2T4DU92"/>
<dbReference type="PROSITE" id="PS00599">
    <property type="entry name" value="AA_TRANSFER_CLASS_2"/>
    <property type="match status" value="1"/>
</dbReference>
<dbReference type="InterPro" id="IPR004839">
    <property type="entry name" value="Aminotransferase_I/II_large"/>
</dbReference>
<evidence type="ECO:0000256" key="2">
    <source>
        <dbReference type="ARBA" id="ARBA00005189"/>
    </source>
</evidence>
<dbReference type="InterPro" id="IPR015421">
    <property type="entry name" value="PyrdxlP-dep_Trfase_major"/>
</dbReference>
<keyword evidence="4" id="KW-0808">Transferase</keyword>
<evidence type="ECO:0000256" key="4">
    <source>
        <dbReference type="ARBA" id="ARBA00022679"/>
    </source>
</evidence>
<dbReference type="GO" id="GO:0009102">
    <property type="term" value="P:biotin biosynthetic process"/>
    <property type="evidence" value="ECO:0007669"/>
    <property type="project" value="TreeGrafter"/>
</dbReference>
<dbReference type="Pfam" id="PF00155">
    <property type="entry name" value="Aminotran_1_2"/>
    <property type="match status" value="1"/>
</dbReference>
<evidence type="ECO:0000256" key="3">
    <source>
        <dbReference type="ARBA" id="ARBA00010008"/>
    </source>
</evidence>
<evidence type="ECO:0000256" key="1">
    <source>
        <dbReference type="ARBA" id="ARBA00001933"/>
    </source>
</evidence>
<evidence type="ECO:0000256" key="6">
    <source>
        <dbReference type="RuleBase" id="RU003693"/>
    </source>
</evidence>
<dbReference type="Proteomes" id="UP000240608">
    <property type="component" value="Unassembled WGS sequence"/>
</dbReference>
<sequence>MNFEKTTLRIEDTLLAILSDRKKNGTFRFLRIQKEGMVDFISNDYLGLAKVSEISESLHSFVDNGASGSRLLSGNKVYHESLEKYLADYFKAESTLLFNSGYLANLGLLSSVPQKGDTILFDELSHMCIKEGVRLSRANYFNFKHNSLENLEQKLTKATGNIFVVVESVYSMDGDQAPLKQIVELCEKYNANLIVDEAHTTGLFGDSGFGLCCDLGLEDRIFARTYTFGKAIGAHGAAVAGSEILKDYLINYSRHFIYTTALNYHSVQLIENAINYRKAHPELVEKLTRNILLFRQLIRRDIPKLESFHPIQGIMVHGNEEAIKLAGHLNAAGFDMRPIVSPTVPVNQERIRICLHAFNSTMEISNLCDAINEYYTQ</sequence>
<accession>A0A2T4DU92</accession>
<dbReference type="PANTHER" id="PTHR13693:SF77">
    <property type="entry name" value="8-AMINO-7-OXONONANOATE SYNTHASE"/>
    <property type="match status" value="1"/>
</dbReference>
<dbReference type="GO" id="GO:0016740">
    <property type="term" value="F:transferase activity"/>
    <property type="evidence" value="ECO:0007669"/>
    <property type="project" value="UniProtKB-KW"/>
</dbReference>
<gene>
    <name evidence="8" type="ORF">C9994_03050</name>
</gene>
<comment type="pathway">
    <text evidence="2">Lipid metabolism.</text>
</comment>
<dbReference type="InterPro" id="IPR050087">
    <property type="entry name" value="AON_synthase_class-II"/>
</dbReference>
<dbReference type="Gene3D" id="3.90.1150.10">
    <property type="entry name" value="Aspartate Aminotransferase, domain 1"/>
    <property type="match status" value="1"/>
</dbReference>
<dbReference type="InterPro" id="IPR001917">
    <property type="entry name" value="Aminotrans_II_pyridoxalP_BS"/>
</dbReference>
<evidence type="ECO:0000259" key="7">
    <source>
        <dbReference type="Pfam" id="PF00155"/>
    </source>
</evidence>
<feature type="domain" description="Aminotransferase class I/classII large" evidence="7">
    <location>
        <begin position="37"/>
        <end position="371"/>
    </location>
</feature>
<dbReference type="GO" id="GO:0030170">
    <property type="term" value="F:pyridoxal phosphate binding"/>
    <property type="evidence" value="ECO:0007669"/>
    <property type="project" value="InterPro"/>
</dbReference>